<evidence type="ECO:0000256" key="3">
    <source>
        <dbReference type="SAM" id="SignalP"/>
    </source>
</evidence>
<dbReference type="InterPro" id="IPR052574">
    <property type="entry name" value="CDIRP"/>
</dbReference>
<keyword evidence="1" id="KW-0433">Leucine-rich repeat</keyword>
<proteinExistence type="predicted"/>
<evidence type="ECO:0000259" key="4">
    <source>
        <dbReference type="SMART" id="SM00635"/>
    </source>
</evidence>
<protein>
    <submittedName>
        <fullName evidence="5">T9SS type A sorting domain-containing protein</fullName>
    </submittedName>
</protein>
<dbReference type="RefSeq" id="WP_263051673.1">
    <property type="nucleotide sequence ID" value="NZ_CP106735.1"/>
</dbReference>
<name>A0ABY6D1A3_9BACT</name>
<dbReference type="Gene3D" id="3.80.10.10">
    <property type="entry name" value="Ribonuclease Inhibitor"/>
    <property type="match status" value="2"/>
</dbReference>
<evidence type="ECO:0000313" key="6">
    <source>
        <dbReference type="Proteomes" id="UP001062165"/>
    </source>
</evidence>
<reference evidence="5" key="1">
    <citation type="submission" date="2022-10" db="EMBL/GenBank/DDBJ databases">
        <title>Comparative genomics and taxonomic characterization of three novel marine species of genus Reichenbachiella exhibiting antioxidant and polysaccharide degradation activities.</title>
        <authorList>
            <person name="Muhammad N."/>
            <person name="Lee Y.-J."/>
            <person name="Ko J."/>
            <person name="Kim S.-G."/>
        </authorList>
    </citation>
    <scope>NUCLEOTIDE SEQUENCE</scope>
    <source>
        <strain evidence="5">Wsw4-B4</strain>
    </source>
</reference>
<dbReference type="SMART" id="SM00635">
    <property type="entry name" value="BID_2"/>
    <property type="match status" value="1"/>
</dbReference>
<sequence>MNTTLKGQKIKRTLFIAVTLTIVSLGAWAQNVNIPDANFKAYLVGNSAINTNSDTEIQVSEAAVFTGTINCSGLSIADMTGVGAFSSLTELRCSANDFTSLDLSGNVSLITLFCNQSPSLLSINLSQNVNLESLYLTDNTSMGDIDVSQNTALVNLDIQGNNANNLNVSSNIHLEVLNCPFNFLSTLDVSQNTALTYLGCAQNPSLTALDVSNNLNLTHLYAQANTNLSSLNMKNLSTSILTNFSAVSNPNLTCIEVDDVAAAEANWTNIDATASFSLKCTVDIPDAAFKAYLAGNSSINTNGDAEIQTSEATAFTGQINCQNLNIADLAGIEAFTALTGLLCGNNQLTAIDLSQNTALTTFQCQNNNLTSLDLTQNTALTNFVSVNNNLTSLDLSQNVDLGLLSISDNNIASIDLSQNTNLTILMCSNNALSSLDVSANTQLQNFNCSNNSLTALNMRNISTSTLGGFDATSNPNLTCIEVDDIQAATATWTNIDATASFCGGLVSTIDVQGQGGATAITTNEGTLQMEATVSPANADDATYVWSVTNGTGAATIDANGLLMAVSNGTVTVTATANDGSEITGDVTITISNQVVLSINDQQKNREWVIYPNPVTSVLNLDFNTTIEAISIVDFTGKPIKTIPSPKRVFDVSDLAIGIYFFQIKTDQGLMSKKFVKQ</sequence>
<dbReference type="SUPFAM" id="SSF52058">
    <property type="entry name" value="L domain-like"/>
    <property type="match status" value="2"/>
</dbReference>
<dbReference type="InterPro" id="IPR008964">
    <property type="entry name" value="Invasin/intimin_cell_adhesion"/>
</dbReference>
<dbReference type="Pfam" id="PF02368">
    <property type="entry name" value="Big_2"/>
    <property type="match status" value="1"/>
</dbReference>
<feature type="domain" description="BIG2" evidence="4">
    <location>
        <begin position="505"/>
        <end position="586"/>
    </location>
</feature>
<accession>A0ABY6D1A3</accession>
<organism evidence="5 6">
    <name type="scientific">Reichenbachiella carrageenanivorans</name>
    <dbReference type="NCBI Taxonomy" id="2979869"/>
    <lineage>
        <taxon>Bacteria</taxon>
        <taxon>Pseudomonadati</taxon>
        <taxon>Bacteroidota</taxon>
        <taxon>Cytophagia</taxon>
        <taxon>Cytophagales</taxon>
        <taxon>Reichenbachiellaceae</taxon>
        <taxon>Reichenbachiella</taxon>
    </lineage>
</organism>
<dbReference type="SUPFAM" id="SSF49373">
    <property type="entry name" value="Invasin/intimin cell-adhesion fragments"/>
    <property type="match status" value="1"/>
</dbReference>
<gene>
    <name evidence="5" type="ORF">N7E81_02330</name>
</gene>
<dbReference type="InterPro" id="IPR026444">
    <property type="entry name" value="Secre_tail"/>
</dbReference>
<dbReference type="PANTHER" id="PTHR47566">
    <property type="match status" value="1"/>
</dbReference>
<dbReference type="Proteomes" id="UP001062165">
    <property type="component" value="Chromosome"/>
</dbReference>
<dbReference type="InterPro" id="IPR032675">
    <property type="entry name" value="LRR_dom_sf"/>
</dbReference>
<dbReference type="EMBL" id="CP106735">
    <property type="protein sequence ID" value="UXX79942.1"/>
    <property type="molecule type" value="Genomic_DNA"/>
</dbReference>
<evidence type="ECO:0000256" key="1">
    <source>
        <dbReference type="ARBA" id="ARBA00022614"/>
    </source>
</evidence>
<feature type="chain" id="PRO_5047509098" evidence="3">
    <location>
        <begin position="30"/>
        <end position="677"/>
    </location>
</feature>
<keyword evidence="6" id="KW-1185">Reference proteome</keyword>
<dbReference type="PANTHER" id="PTHR47566:SF1">
    <property type="entry name" value="PROTEIN NUD1"/>
    <property type="match status" value="1"/>
</dbReference>
<feature type="signal peptide" evidence="3">
    <location>
        <begin position="1"/>
        <end position="29"/>
    </location>
</feature>
<evidence type="ECO:0000256" key="2">
    <source>
        <dbReference type="ARBA" id="ARBA00022737"/>
    </source>
</evidence>
<dbReference type="InterPro" id="IPR003343">
    <property type="entry name" value="Big_2"/>
</dbReference>
<evidence type="ECO:0000313" key="5">
    <source>
        <dbReference type="EMBL" id="UXX79942.1"/>
    </source>
</evidence>
<keyword evidence="3" id="KW-0732">Signal</keyword>
<keyword evidence="2" id="KW-0677">Repeat</keyword>
<dbReference type="NCBIfam" id="TIGR04183">
    <property type="entry name" value="Por_Secre_tail"/>
    <property type="match status" value="1"/>
</dbReference>
<dbReference type="Gene3D" id="2.60.40.1080">
    <property type="match status" value="1"/>
</dbReference>
<dbReference type="Pfam" id="PF18962">
    <property type="entry name" value="Por_Secre_tail"/>
    <property type="match status" value="1"/>
</dbReference>